<feature type="region of interest" description="Disordered" evidence="1">
    <location>
        <begin position="117"/>
        <end position="137"/>
    </location>
</feature>
<sequence length="385" mass="43452">MDILIFYLSLTTTDYALHESPAIYMLKLRLIKLCILKINQFKNPNHKSHKRLCSDQSQQAPCRSDKYQHSLLFPKSMHPIIDKPTLPHPKIRIQALAPAPLPPHQIAETQLRATAPPQNIGETNQHPTLVRGVPRNHSRQAQPVPIKFMPSPHPHNSAPVGYHIRVPPTPEAKRPPQILHHPGFVQANSPIWPAIPVDKPLIFIHHPWCLPRPSQPHNDAHRPSGSFSRNDSMANPIKNLLWPMDANLAQSVELFNYLSLLSRMAVSAQQASLPTGAMIYKQSMNLTHSSPASFKKIRLSQDLSSRWAWLKMRRTCLSQSLLDTCTARYTPDSRKQRLTISTKTPVEAKTLWLGYRGTRRGQKGGGFCQLATMQSQAVIVQTEIN</sequence>
<accession>A0A0L6URY7</accession>
<dbReference type="AlphaFoldDB" id="A0A0L6URY7"/>
<keyword evidence="3" id="KW-1185">Reference proteome</keyword>
<organism evidence="2 3">
    <name type="scientific">Puccinia sorghi</name>
    <dbReference type="NCBI Taxonomy" id="27349"/>
    <lineage>
        <taxon>Eukaryota</taxon>
        <taxon>Fungi</taxon>
        <taxon>Dikarya</taxon>
        <taxon>Basidiomycota</taxon>
        <taxon>Pucciniomycotina</taxon>
        <taxon>Pucciniomycetes</taxon>
        <taxon>Pucciniales</taxon>
        <taxon>Pucciniaceae</taxon>
        <taxon>Puccinia</taxon>
    </lineage>
</organism>
<name>A0A0L6URY7_9BASI</name>
<evidence type="ECO:0000256" key="1">
    <source>
        <dbReference type="SAM" id="MobiDB-lite"/>
    </source>
</evidence>
<feature type="compositionally biased region" description="Polar residues" evidence="1">
    <location>
        <begin position="117"/>
        <end position="127"/>
    </location>
</feature>
<evidence type="ECO:0000313" key="2">
    <source>
        <dbReference type="EMBL" id="KNZ51279.1"/>
    </source>
</evidence>
<dbReference type="EMBL" id="LAVV01009069">
    <property type="protein sequence ID" value="KNZ51279.1"/>
    <property type="molecule type" value="Genomic_DNA"/>
</dbReference>
<dbReference type="VEuPathDB" id="FungiDB:VP01_400g3"/>
<evidence type="ECO:0000313" key="3">
    <source>
        <dbReference type="Proteomes" id="UP000037035"/>
    </source>
</evidence>
<protein>
    <submittedName>
        <fullName evidence="2">Uncharacterized protein</fullName>
    </submittedName>
</protein>
<reference evidence="2 3" key="1">
    <citation type="submission" date="2015-08" db="EMBL/GenBank/DDBJ databases">
        <title>Next Generation Sequencing and Analysis of the Genome of Puccinia sorghi L Schw, the Causal Agent of Maize Common Rust.</title>
        <authorList>
            <person name="Rochi L."/>
            <person name="Burguener G."/>
            <person name="Darino M."/>
            <person name="Turjanski A."/>
            <person name="Kreff E."/>
            <person name="Dieguez M.J."/>
            <person name="Sacco F."/>
        </authorList>
    </citation>
    <scope>NUCLEOTIDE SEQUENCE [LARGE SCALE GENOMIC DNA]</scope>
    <source>
        <strain evidence="2 3">RO10H11247</strain>
    </source>
</reference>
<dbReference type="Proteomes" id="UP000037035">
    <property type="component" value="Unassembled WGS sequence"/>
</dbReference>
<gene>
    <name evidence="2" type="ORF">VP01_400g3</name>
</gene>
<proteinExistence type="predicted"/>
<comment type="caution">
    <text evidence="2">The sequence shown here is derived from an EMBL/GenBank/DDBJ whole genome shotgun (WGS) entry which is preliminary data.</text>
</comment>